<dbReference type="AlphaFoldDB" id="A0A2N0AP88"/>
<evidence type="ECO:0000313" key="2">
    <source>
        <dbReference type="Proteomes" id="UP000232145"/>
    </source>
</evidence>
<reference evidence="1 2" key="1">
    <citation type="submission" date="2017-07" db="EMBL/GenBank/DDBJ databases">
        <title>Leptospira spp. isolated from tropical soils.</title>
        <authorList>
            <person name="Thibeaux R."/>
            <person name="Iraola G."/>
            <person name="Ferres I."/>
            <person name="Bierque E."/>
            <person name="Girault D."/>
            <person name="Soupe-Gilbert M.-E."/>
            <person name="Picardeau M."/>
            <person name="Goarant C."/>
        </authorList>
    </citation>
    <scope>NUCLEOTIDE SEQUENCE [LARGE SCALE GENOMIC DNA]</scope>
    <source>
        <strain evidence="1 2">FH2-B-A1</strain>
    </source>
</reference>
<gene>
    <name evidence="1" type="ORF">CH364_07965</name>
</gene>
<organism evidence="1 2">
    <name type="scientific">Leptospira harrisiae</name>
    <dbReference type="NCBI Taxonomy" id="2023189"/>
    <lineage>
        <taxon>Bacteria</taxon>
        <taxon>Pseudomonadati</taxon>
        <taxon>Spirochaetota</taxon>
        <taxon>Spirochaetia</taxon>
        <taxon>Leptospirales</taxon>
        <taxon>Leptospiraceae</taxon>
        <taxon>Leptospira</taxon>
    </lineage>
</organism>
<dbReference type="EMBL" id="NPDX01000001">
    <property type="protein sequence ID" value="PJZ86099.1"/>
    <property type="molecule type" value="Genomic_DNA"/>
</dbReference>
<dbReference type="Proteomes" id="UP000232145">
    <property type="component" value="Unassembled WGS sequence"/>
</dbReference>
<keyword evidence="2" id="KW-1185">Reference proteome</keyword>
<comment type="caution">
    <text evidence="1">The sequence shown here is derived from an EMBL/GenBank/DDBJ whole genome shotgun (WGS) entry which is preliminary data.</text>
</comment>
<protein>
    <submittedName>
        <fullName evidence="1">Uncharacterized protein</fullName>
    </submittedName>
</protein>
<sequence length="186" mass="21954">MLWFSFKKKQQILTISDEAINRIEEESIKIGKPQVLSLEIKRNKEGLGSVAVGFSQKKTSETGFIQWVNKADESLLSRGELKFENGIFYFYPNVDLEWKRTPRPTIHKLIANYEFSQETIYLESENFFRLRPILNDCFQREGVLSLYFKGYLCQLEIPTFNKEKEERISEVLLTYLSSLYLSPWKE</sequence>
<dbReference type="OrthoDB" id="345545at2"/>
<name>A0A2N0AP88_9LEPT</name>
<accession>A0A2N0AP88</accession>
<evidence type="ECO:0000313" key="1">
    <source>
        <dbReference type="EMBL" id="PJZ86099.1"/>
    </source>
</evidence>
<dbReference type="RefSeq" id="WP_100742998.1">
    <property type="nucleotide sequence ID" value="NZ_NPDW01000001.1"/>
</dbReference>
<proteinExistence type="predicted"/>